<reference evidence="2" key="1">
    <citation type="journal article" date="2019" name="Int. J. Syst. Evol. Microbiol.">
        <title>The Global Catalogue of Microorganisms (GCM) 10K type strain sequencing project: providing services to taxonomists for standard genome sequencing and annotation.</title>
        <authorList>
            <consortium name="The Broad Institute Genomics Platform"/>
            <consortium name="The Broad Institute Genome Sequencing Center for Infectious Disease"/>
            <person name="Wu L."/>
            <person name="Ma J."/>
        </authorList>
    </citation>
    <scope>NUCLEOTIDE SEQUENCE [LARGE SCALE GENOMIC DNA]</scope>
    <source>
        <strain evidence="2">JCM 18326</strain>
    </source>
</reference>
<dbReference type="EMBL" id="BAABJX010000043">
    <property type="protein sequence ID" value="GAA4841578.1"/>
    <property type="molecule type" value="Genomic_DNA"/>
</dbReference>
<name>A0ABP9DE49_9BACT</name>
<protein>
    <submittedName>
        <fullName evidence="1">Uncharacterized protein</fullName>
    </submittedName>
</protein>
<sequence>MKTLIYTILSIFLLQGKVIYSAKTAEKQILQGRVQIILPIANNYQPTYIIGKFNKKLQDSIQREYNYTYKVYNPLYITKQEVEGIQAYNQVMRGHIDSVCSCDSQEEIYNLYKSSYSDLFQKQDSL</sequence>
<evidence type="ECO:0000313" key="2">
    <source>
        <dbReference type="Proteomes" id="UP001500298"/>
    </source>
</evidence>
<comment type="caution">
    <text evidence="1">The sequence shown here is derived from an EMBL/GenBank/DDBJ whole genome shotgun (WGS) entry which is preliminary data.</text>
</comment>
<dbReference type="Proteomes" id="UP001500298">
    <property type="component" value="Unassembled WGS sequence"/>
</dbReference>
<keyword evidence="2" id="KW-1185">Reference proteome</keyword>
<accession>A0ABP9DE49</accession>
<gene>
    <name evidence="1" type="ORF">GCM10023331_28190</name>
</gene>
<proteinExistence type="predicted"/>
<dbReference type="RefSeq" id="WP_345372870.1">
    <property type="nucleotide sequence ID" value="NZ_BAABJX010000043.1"/>
</dbReference>
<evidence type="ECO:0000313" key="1">
    <source>
        <dbReference type="EMBL" id="GAA4841578.1"/>
    </source>
</evidence>
<organism evidence="1 2">
    <name type="scientific">Algivirga pacifica</name>
    <dbReference type="NCBI Taxonomy" id="1162670"/>
    <lineage>
        <taxon>Bacteria</taxon>
        <taxon>Pseudomonadati</taxon>
        <taxon>Bacteroidota</taxon>
        <taxon>Cytophagia</taxon>
        <taxon>Cytophagales</taxon>
        <taxon>Flammeovirgaceae</taxon>
        <taxon>Algivirga</taxon>
    </lineage>
</organism>